<dbReference type="Proteomes" id="UP000887568">
    <property type="component" value="Unplaced"/>
</dbReference>
<dbReference type="RefSeq" id="XP_038063138.1">
    <property type="nucleotide sequence ID" value="XM_038207210.1"/>
</dbReference>
<feature type="domain" description="Integrase zinc-binding" evidence="1">
    <location>
        <begin position="60"/>
        <end position="111"/>
    </location>
</feature>
<dbReference type="EnsemblMetazoa" id="XM_038207210.1">
    <property type="protein sequence ID" value="XP_038063138.1"/>
    <property type="gene ID" value="LOC119733842"/>
</dbReference>
<dbReference type="Gene3D" id="1.10.340.70">
    <property type="match status" value="1"/>
</dbReference>
<dbReference type="InterPro" id="IPR012337">
    <property type="entry name" value="RNaseH-like_sf"/>
</dbReference>
<dbReference type="InterPro" id="IPR041588">
    <property type="entry name" value="Integrase_H2C2"/>
</dbReference>
<keyword evidence="3" id="KW-1185">Reference proteome</keyword>
<evidence type="ECO:0000313" key="3">
    <source>
        <dbReference type="Proteomes" id="UP000887568"/>
    </source>
</evidence>
<dbReference type="Gene3D" id="3.30.420.10">
    <property type="entry name" value="Ribonuclease H-like superfamily/Ribonuclease H"/>
    <property type="match status" value="1"/>
</dbReference>
<evidence type="ECO:0000313" key="2">
    <source>
        <dbReference type="EnsemblMetazoa" id="XP_038063138.1"/>
    </source>
</evidence>
<dbReference type="OrthoDB" id="6373780at2759"/>
<dbReference type="Pfam" id="PF17921">
    <property type="entry name" value="Integrase_H2C2"/>
    <property type="match status" value="1"/>
</dbReference>
<dbReference type="AlphaFoldDB" id="A0A914AHI0"/>
<sequence length="271" mass="30243">MKHVQDTNFDDTLLKSGGYCKLSPTKSSDALIQVGGRLTNATLADNAKHPWILPTRHPVTTLIIRHYHATTGHSGSERTLAEIRQKCWIIRGRASVKSIIHTCIPCRKRKAPTMTQRMADLPKDRVTPGLAPFSMNGVDFFGSFMIKRTRSELKRYGCIFTCLATRAVHLEVCHNLETSSFINALQRFIRRREIRSDNGTNLVGGMPELGQAIQDWNHDKIDNICARRRFNGSSTPLQLATSAVCGRGKLGLYVQFSTACSISKHSMMKGS</sequence>
<protein>
    <recommendedName>
        <fullName evidence="1">Integrase zinc-binding domain-containing protein</fullName>
    </recommendedName>
</protein>
<dbReference type="InterPro" id="IPR036397">
    <property type="entry name" value="RNaseH_sf"/>
</dbReference>
<name>A0A914AHI0_PATMI</name>
<dbReference type="GeneID" id="119733842"/>
<reference evidence="2" key="1">
    <citation type="submission" date="2022-11" db="UniProtKB">
        <authorList>
            <consortium name="EnsemblMetazoa"/>
        </authorList>
    </citation>
    <scope>IDENTIFICATION</scope>
</reference>
<dbReference type="PANTHER" id="PTHR47331:SF1">
    <property type="entry name" value="GAG-LIKE PROTEIN"/>
    <property type="match status" value="1"/>
</dbReference>
<dbReference type="PANTHER" id="PTHR47331">
    <property type="entry name" value="PHD-TYPE DOMAIN-CONTAINING PROTEIN"/>
    <property type="match status" value="1"/>
</dbReference>
<dbReference type="GO" id="GO:0003676">
    <property type="term" value="F:nucleic acid binding"/>
    <property type="evidence" value="ECO:0007669"/>
    <property type="project" value="InterPro"/>
</dbReference>
<accession>A0A914AHI0</accession>
<dbReference type="SUPFAM" id="SSF53098">
    <property type="entry name" value="Ribonuclease H-like"/>
    <property type="match status" value="1"/>
</dbReference>
<evidence type="ECO:0000259" key="1">
    <source>
        <dbReference type="Pfam" id="PF17921"/>
    </source>
</evidence>
<proteinExistence type="predicted"/>
<organism evidence="2 3">
    <name type="scientific">Patiria miniata</name>
    <name type="common">Bat star</name>
    <name type="synonym">Asterina miniata</name>
    <dbReference type="NCBI Taxonomy" id="46514"/>
    <lineage>
        <taxon>Eukaryota</taxon>
        <taxon>Metazoa</taxon>
        <taxon>Echinodermata</taxon>
        <taxon>Eleutherozoa</taxon>
        <taxon>Asterozoa</taxon>
        <taxon>Asteroidea</taxon>
        <taxon>Valvatacea</taxon>
        <taxon>Valvatida</taxon>
        <taxon>Asterinidae</taxon>
        <taxon>Patiria</taxon>
    </lineage>
</organism>
<dbReference type="OMA" id="ICARRRF"/>